<dbReference type="InterPro" id="IPR052965">
    <property type="entry name" value="Pigment-catalase-like"/>
</dbReference>
<evidence type="ECO:0000313" key="1">
    <source>
        <dbReference type="EMBL" id="RYR12595.1"/>
    </source>
</evidence>
<protein>
    <recommendedName>
        <fullName evidence="3">Desiccation-related protein</fullName>
    </recommendedName>
</protein>
<keyword evidence="2" id="KW-1185">Reference proteome</keyword>
<accession>A0A444ZEI6</accession>
<comment type="caution">
    <text evidence="1">The sequence shown here is derived from an EMBL/GenBank/DDBJ whole genome shotgun (WGS) entry which is preliminary data.</text>
</comment>
<dbReference type="PANTHER" id="PTHR31694:SF12">
    <property type="entry name" value="DESICCATION-LIKE PROTEIN"/>
    <property type="match status" value="1"/>
</dbReference>
<sequence length="320" mass="35244">MAVTIISKSSKSFVIMLFPLLVLLSYTPNMVLVRSDNTTITQTEKDLFEFALNFAYLECEFFLNGALGYGLDVVAPKLVEGGPPPIGAKRANLGPLVKDLMSQIGYQYTGQLRAKKRIVKGFPRPLLNISSELFAQLMDNAFERPLVPPFDPYVNEINFLLASYVIPYIGVTGLTNANILLETPTAKALLAGILGMESGQDGVIRTLLYEHRARLVDPYKESVEEFTNRISELRNKLGREGLKDEGLVVPKELGAEGKVSGNILSGNNDSLQYGRTAPELLRIVYLTGNESRPGGFFPKGADGVLAKSFLASYIYFNNYN</sequence>
<dbReference type="EMBL" id="SDMP01000014">
    <property type="protein sequence ID" value="RYR12595.1"/>
    <property type="molecule type" value="Genomic_DNA"/>
</dbReference>
<dbReference type="Pfam" id="PF13668">
    <property type="entry name" value="Ferritin_2"/>
    <property type="match status" value="1"/>
</dbReference>
<evidence type="ECO:0008006" key="3">
    <source>
        <dbReference type="Google" id="ProtNLM"/>
    </source>
</evidence>
<dbReference type="Gramene" id="arahy.Tifrunner.gnm2.ann2.Ah14g118000.1">
    <property type="protein sequence ID" value="arahy.Tifrunner.gnm2.ann2.Ah14g118000.1-CDS"/>
    <property type="gene ID" value="arahy.Tifrunner.gnm2.ann2.Ah14g118000"/>
</dbReference>
<dbReference type="PANTHER" id="PTHR31694">
    <property type="entry name" value="DESICCATION-LIKE PROTEIN"/>
    <property type="match status" value="1"/>
</dbReference>
<organism evidence="1 2">
    <name type="scientific">Arachis hypogaea</name>
    <name type="common">Peanut</name>
    <dbReference type="NCBI Taxonomy" id="3818"/>
    <lineage>
        <taxon>Eukaryota</taxon>
        <taxon>Viridiplantae</taxon>
        <taxon>Streptophyta</taxon>
        <taxon>Embryophyta</taxon>
        <taxon>Tracheophyta</taxon>
        <taxon>Spermatophyta</taxon>
        <taxon>Magnoliopsida</taxon>
        <taxon>eudicotyledons</taxon>
        <taxon>Gunneridae</taxon>
        <taxon>Pentapetalae</taxon>
        <taxon>rosids</taxon>
        <taxon>fabids</taxon>
        <taxon>Fabales</taxon>
        <taxon>Fabaceae</taxon>
        <taxon>Papilionoideae</taxon>
        <taxon>50 kb inversion clade</taxon>
        <taxon>dalbergioids sensu lato</taxon>
        <taxon>Dalbergieae</taxon>
        <taxon>Pterocarpus clade</taxon>
        <taxon>Arachis</taxon>
    </lineage>
</organism>
<proteinExistence type="predicted"/>
<dbReference type="Proteomes" id="UP000289738">
    <property type="component" value="Chromosome B04"/>
</dbReference>
<gene>
    <name evidence="1" type="ORF">Ahy_B04g070065</name>
</gene>
<evidence type="ECO:0000313" key="2">
    <source>
        <dbReference type="Proteomes" id="UP000289738"/>
    </source>
</evidence>
<dbReference type="STRING" id="3818.A0A444ZEI6"/>
<reference evidence="1 2" key="1">
    <citation type="submission" date="2019-01" db="EMBL/GenBank/DDBJ databases">
        <title>Sequencing of cultivated peanut Arachis hypogaea provides insights into genome evolution and oil improvement.</title>
        <authorList>
            <person name="Chen X."/>
        </authorList>
    </citation>
    <scope>NUCLEOTIDE SEQUENCE [LARGE SCALE GENOMIC DNA]</scope>
    <source>
        <strain evidence="2">cv. Fuhuasheng</strain>
        <tissue evidence="1">Leaves</tissue>
    </source>
</reference>
<dbReference type="AlphaFoldDB" id="A0A444ZEI6"/>
<name>A0A444ZEI6_ARAHY</name>